<dbReference type="EMBL" id="BPLR01019541">
    <property type="protein sequence ID" value="GIX69014.1"/>
    <property type="molecule type" value="Genomic_DNA"/>
</dbReference>
<proteinExistence type="predicted"/>
<evidence type="ECO:0000313" key="1">
    <source>
        <dbReference type="EMBL" id="GIX69014.1"/>
    </source>
</evidence>
<gene>
    <name evidence="1" type="ORF">CEXT_803001</name>
</gene>
<accession>A0AAV4MDW2</accession>
<evidence type="ECO:0000313" key="2">
    <source>
        <dbReference type="Proteomes" id="UP001054945"/>
    </source>
</evidence>
<organism evidence="1 2">
    <name type="scientific">Caerostris extrusa</name>
    <name type="common">Bark spider</name>
    <name type="synonym">Caerostris bankana</name>
    <dbReference type="NCBI Taxonomy" id="172846"/>
    <lineage>
        <taxon>Eukaryota</taxon>
        <taxon>Metazoa</taxon>
        <taxon>Ecdysozoa</taxon>
        <taxon>Arthropoda</taxon>
        <taxon>Chelicerata</taxon>
        <taxon>Arachnida</taxon>
        <taxon>Araneae</taxon>
        <taxon>Araneomorphae</taxon>
        <taxon>Entelegynae</taxon>
        <taxon>Araneoidea</taxon>
        <taxon>Araneidae</taxon>
        <taxon>Caerostris</taxon>
    </lineage>
</organism>
<protein>
    <submittedName>
        <fullName evidence="1">Uncharacterized protein</fullName>
    </submittedName>
</protein>
<dbReference type="AlphaFoldDB" id="A0AAV4MDW2"/>
<name>A0AAV4MDW2_CAEEX</name>
<sequence>MALRKTEQNKVRGLVGILNEMMYPRVAVGKLNEMKYFCGEVGKLRKCSTRVAWTLEEEEEEGEKPCMLPGNMFKLNYRCKCGWGREDTPPLCKAESVRCLSITATNSLKSNYPIFENSNRIKF</sequence>
<comment type="caution">
    <text evidence="1">The sequence shown here is derived from an EMBL/GenBank/DDBJ whole genome shotgun (WGS) entry which is preliminary data.</text>
</comment>
<dbReference type="Proteomes" id="UP001054945">
    <property type="component" value="Unassembled WGS sequence"/>
</dbReference>
<reference evidence="1 2" key="1">
    <citation type="submission" date="2021-06" db="EMBL/GenBank/DDBJ databases">
        <title>Caerostris extrusa draft genome.</title>
        <authorList>
            <person name="Kono N."/>
            <person name="Arakawa K."/>
        </authorList>
    </citation>
    <scope>NUCLEOTIDE SEQUENCE [LARGE SCALE GENOMIC DNA]</scope>
</reference>
<keyword evidence="2" id="KW-1185">Reference proteome</keyword>